<evidence type="ECO:0000313" key="1">
    <source>
        <dbReference type="Proteomes" id="UP000887565"/>
    </source>
</evidence>
<keyword evidence="1" id="KW-1185">Reference proteome</keyword>
<protein>
    <submittedName>
        <fullName evidence="2">Uncharacterized protein</fullName>
    </submittedName>
</protein>
<dbReference type="AlphaFoldDB" id="A0A915J4C4"/>
<evidence type="ECO:0000313" key="2">
    <source>
        <dbReference type="WBParaSite" id="nRc.2.0.1.t21317-RA"/>
    </source>
</evidence>
<reference evidence="2" key="1">
    <citation type="submission" date="2022-11" db="UniProtKB">
        <authorList>
            <consortium name="WormBaseParasite"/>
        </authorList>
    </citation>
    <scope>IDENTIFICATION</scope>
</reference>
<organism evidence="1 2">
    <name type="scientific">Romanomermis culicivorax</name>
    <name type="common">Nematode worm</name>
    <dbReference type="NCBI Taxonomy" id="13658"/>
    <lineage>
        <taxon>Eukaryota</taxon>
        <taxon>Metazoa</taxon>
        <taxon>Ecdysozoa</taxon>
        <taxon>Nematoda</taxon>
        <taxon>Enoplea</taxon>
        <taxon>Dorylaimia</taxon>
        <taxon>Mermithida</taxon>
        <taxon>Mermithoidea</taxon>
        <taxon>Mermithidae</taxon>
        <taxon>Romanomermis</taxon>
    </lineage>
</organism>
<name>A0A915J4C4_ROMCU</name>
<proteinExistence type="predicted"/>
<sequence length="149" mass="16881">MECMAITLRASKQYDGIEINGTQNKVSIYAGDTNNAKPKVKSSIMIRDHCSGGLKQPDIEITLTSLKAKWFFRLLDKRQSKWRNIGMATLDKVGGLESMIEKGGRLLQRNFIFTGTAVRNSSLTKILIFIDSILELIYEFRIANDDRSF</sequence>
<dbReference type="WBParaSite" id="nRc.2.0.1.t21317-RA">
    <property type="protein sequence ID" value="nRc.2.0.1.t21317-RA"/>
    <property type="gene ID" value="nRc.2.0.1.g21317"/>
</dbReference>
<accession>A0A915J4C4</accession>
<dbReference type="Proteomes" id="UP000887565">
    <property type="component" value="Unplaced"/>
</dbReference>